<comment type="function">
    <text evidence="7">Arginine methyltransferase involved in the assembly or stability of mitochondrial NADH:ubiquinone oxidoreductase complex (complex I).</text>
</comment>
<dbReference type="EnsemblMetazoa" id="CJA42433.1">
    <property type="protein sequence ID" value="CJA42433.1"/>
    <property type="gene ID" value="WBGene00218281"/>
</dbReference>
<evidence type="ECO:0000256" key="4">
    <source>
        <dbReference type="ARBA" id="ARBA00022679"/>
    </source>
</evidence>
<sequence length="194" mass="21756">MKSKGENLHTKGLIPAEIRNDTARKTWECSPESGTVVSQIVDRITVFGGFALLVDYGHDGDRNTHSFRAYKRHKQVNPLENPGNVDLTADVDFGYLKGLVADKAVVFGPTEQRNLLLQLGIEHRLRRLLQVCKNRQQQEDLIKSYNMLLGEMGEKFKALALFPKTLEFILEKRGGPVGFLSTKTTENGDGNTQK</sequence>
<keyword evidence="3 7" id="KW-0489">Methyltransferase</keyword>
<evidence type="ECO:0000313" key="8">
    <source>
        <dbReference type="EnsemblMetazoa" id="CJA42433.1"/>
    </source>
</evidence>
<name>A0A8R1IWC7_CAEJA</name>
<keyword evidence="5 7" id="KW-0496">Mitochondrion</keyword>
<reference evidence="9" key="1">
    <citation type="submission" date="2010-08" db="EMBL/GenBank/DDBJ databases">
        <authorList>
            <consortium name="Caenorhabditis japonica Sequencing Consortium"/>
            <person name="Wilson R.K."/>
        </authorList>
    </citation>
    <scope>NUCLEOTIDE SEQUENCE [LARGE SCALE GENOMIC DNA]</scope>
    <source>
        <strain evidence="9">DF5081</strain>
    </source>
</reference>
<dbReference type="EC" id="2.1.1.320" evidence="7"/>
<evidence type="ECO:0000313" key="9">
    <source>
        <dbReference type="Proteomes" id="UP000005237"/>
    </source>
</evidence>
<evidence type="ECO:0000256" key="7">
    <source>
        <dbReference type="RuleBase" id="RU364114"/>
    </source>
</evidence>
<dbReference type="PANTHER" id="PTHR12049:SF7">
    <property type="entry name" value="PROTEIN ARGININE METHYLTRANSFERASE NDUFAF7, MITOCHONDRIAL"/>
    <property type="match status" value="1"/>
</dbReference>
<comment type="catalytic activity">
    <reaction evidence="6 7">
        <text>L-arginyl-[protein] + 2 S-adenosyl-L-methionine = N(omega),N(omega)'-dimethyl-L-arginyl-[protein] + 2 S-adenosyl-L-homocysteine + 2 H(+)</text>
        <dbReference type="Rhea" id="RHEA:48108"/>
        <dbReference type="Rhea" id="RHEA-COMP:10532"/>
        <dbReference type="Rhea" id="RHEA-COMP:11992"/>
        <dbReference type="ChEBI" id="CHEBI:15378"/>
        <dbReference type="ChEBI" id="CHEBI:29965"/>
        <dbReference type="ChEBI" id="CHEBI:57856"/>
        <dbReference type="ChEBI" id="CHEBI:59789"/>
        <dbReference type="ChEBI" id="CHEBI:88221"/>
        <dbReference type="EC" id="2.1.1.320"/>
    </reaction>
</comment>
<keyword evidence="9" id="KW-1185">Reference proteome</keyword>
<dbReference type="Pfam" id="PF02636">
    <property type="entry name" value="Methyltransf_28"/>
    <property type="match status" value="1"/>
</dbReference>
<dbReference type="GO" id="GO:0035243">
    <property type="term" value="F:protein-arginine omega-N symmetric methyltransferase activity"/>
    <property type="evidence" value="ECO:0007669"/>
    <property type="project" value="UniProtKB-EC"/>
</dbReference>
<dbReference type="Proteomes" id="UP000005237">
    <property type="component" value="Unassembled WGS sequence"/>
</dbReference>
<dbReference type="GO" id="GO:0032259">
    <property type="term" value="P:methylation"/>
    <property type="evidence" value="ECO:0007669"/>
    <property type="project" value="UniProtKB-KW"/>
</dbReference>
<keyword evidence="4 7" id="KW-0808">Transferase</keyword>
<comment type="subcellular location">
    <subcellularLocation>
        <location evidence="1 7">Mitochondrion</location>
    </subcellularLocation>
</comment>
<dbReference type="SUPFAM" id="SSF53335">
    <property type="entry name" value="S-adenosyl-L-methionine-dependent methyltransferases"/>
    <property type="match status" value="1"/>
</dbReference>
<organism evidence="8 9">
    <name type="scientific">Caenorhabditis japonica</name>
    <dbReference type="NCBI Taxonomy" id="281687"/>
    <lineage>
        <taxon>Eukaryota</taxon>
        <taxon>Metazoa</taxon>
        <taxon>Ecdysozoa</taxon>
        <taxon>Nematoda</taxon>
        <taxon>Chromadorea</taxon>
        <taxon>Rhabditida</taxon>
        <taxon>Rhabditina</taxon>
        <taxon>Rhabditomorpha</taxon>
        <taxon>Rhabditoidea</taxon>
        <taxon>Rhabditidae</taxon>
        <taxon>Peloderinae</taxon>
        <taxon>Caenorhabditis</taxon>
    </lineage>
</organism>
<evidence type="ECO:0000256" key="2">
    <source>
        <dbReference type="ARBA" id="ARBA00005891"/>
    </source>
</evidence>
<dbReference type="InterPro" id="IPR029063">
    <property type="entry name" value="SAM-dependent_MTases_sf"/>
</dbReference>
<dbReference type="GO" id="GO:0005739">
    <property type="term" value="C:mitochondrion"/>
    <property type="evidence" value="ECO:0007669"/>
    <property type="project" value="UniProtKB-SubCell"/>
</dbReference>
<evidence type="ECO:0000256" key="3">
    <source>
        <dbReference type="ARBA" id="ARBA00022603"/>
    </source>
</evidence>
<protein>
    <recommendedName>
        <fullName evidence="7">Protein arginine methyltransferase NDUFAF7</fullName>
        <ecNumber evidence="7">2.1.1.320</ecNumber>
    </recommendedName>
</protein>
<proteinExistence type="inferred from homology"/>
<dbReference type="GO" id="GO:0032981">
    <property type="term" value="P:mitochondrial respiratory chain complex I assembly"/>
    <property type="evidence" value="ECO:0007669"/>
    <property type="project" value="TreeGrafter"/>
</dbReference>
<comment type="similarity">
    <text evidence="2 7">Belongs to the NDUFAF7 family.</text>
</comment>
<evidence type="ECO:0000256" key="5">
    <source>
        <dbReference type="ARBA" id="ARBA00023128"/>
    </source>
</evidence>
<dbReference type="InterPro" id="IPR003788">
    <property type="entry name" value="NDUFAF7"/>
</dbReference>
<evidence type="ECO:0000256" key="1">
    <source>
        <dbReference type="ARBA" id="ARBA00004173"/>
    </source>
</evidence>
<dbReference type="AlphaFoldDB" id="A0A8R1IWC7"/>
<dbReference type="PANTHER" id="PTHR12049">
    <property type="entry name" value="PROTEIN ARGININE METHYLTRANSFERASE NDUFAF7, MITOCHONDRIAL"/>
    <property type="match status" value="1"/>
</dbReference>
<reference evidence="8" key="2">
    <citation type="submission" date="2022-06" db="UniProtKB">
        <authorList>
            <consortium name="EnsemblMetazoa"/>
        </authorList>
    </citation>
    <scope>IDENTIFICATION</scope>
    <source>
        <strain evidence="8">DF5081</strain>
    </source>
</reference>
<accession>A0A8R1IWC7</accession>
<dbReference type="InterPro" id="IPR038375">
    <property type="entry name" value="NDUFAF7_sf"/>
</dbReference>
<evidence type="ECO:0000256" key="6">
    <source>
        <dbReference type="ARBA" id="ARBA00048612"/>
    </source>
</evidence>
<dbReference type="Gene3D" id="3.40.50.12710">
    <property type="match status" value="1"/>
</dbReference>